<dbReference type="RefSeq" id="XP_018747777.1">
    <property type="nucleotide sequence ID" value="XM_018891288.1"/>
</dbReference>
<gene>
    <name evidence="1" type="ORF">FVEG_03670</name>
</gene>
<protein>
    <submittedName>
        <fullName evidence="1">Uncharacterized protein</fullName>
    </submittedName>
</protein>
<proteinExistence type="predicted"/>
<dbReference type="EMBL" id="CM000579">
    <property type="protein sequence ID" value="EWG41586.1"/>
    <property type="molecule type" value="Genomic_DNA"/>
</dbReference>
<sequence length="119" mass="13585">MSQLQDNVQPRPPVLFAMREKPCLLQIRVMRVFRDKALNSSHQGPGLDDFLSTIAILAYRYRTYAEEVSKERLKTTVDILLRERGCTLQDLLDGVLEDKEAVCDYPRYVAPSTVTIVPS</sequence>
<dbReference type="Proteomes" id="UP000009096">
    <property type="component" value="Chromosome 2"/>
</dbReference>
<dbReference type="EMBL" id="DS022245">
    <property type="protein sequence ID" value="EWG41586.1"/>
    <property type="molecule type" value="Genomic_DNA"/>
</dbReference>
<name>W7LSP7_GIBM7</name>
<dbReference type="GeneID" id="30061788"/>
<evidence type="ECO:0000313" key="1">
    <source>
        <dbReference type="EMBL" id="EWG41586.1"/>
    </source>
</evidence>
<dbReference type="AlphaFoldDB" id="W7LSP7"/>
<reference evidence="1 2" key="1">
    <citation type="journal article" date="2010" name="Nature">
        <title>Comparative genomics reveals mobile pathogenicity chromosomes in Fusarium.</title>
        <authorList>
            <person name="Ma L.J."/>
            <person name="van der Does H.C."/>
            <person name="Borkovich K.A."/>
            <person name="Coleman J.J."/>
            <person name="Daboussi M.J."/>
            <person name="Di Pietro A."/>
            <person name="Dufresne M."/>
            <person name="Freitag M."/>
            <person name="Grabherr M."/>
            <person name="Henrissat B."/>
            <person name="Houterman P.M."/>
            <person name="Kang S."/>
            <person name="Shim W.B."/>
            <person name="Woloshuk C."/>
            <person name="Xie X."/>
            <person name="Xu J.R."/>
            <person name="Antoniw J."/>
            <person name="Baker S.E."/>
            <person name="Bluhm B.H."/>
            <person name="Breakspear A."/>
            <person name="Brown D.W."/>
            <person name="Butchko R.A."/>
            <person name="Chapman S."/>
            <person name="Coulson R."/>
            <person name="Coutinho P.M."/>
            <person name="Danchin E.G."/>
            <person name="Diener A."/>
            <person name="Gale L.R."/>
            <person name="Gardiner D.M."/>
            <person name="Goff S."/>
            <person name="Hammond-Kosack K.E."/>
            <person name="Hilburn K."/>
            <person name="Hua-Van A."/>
            <person name="Jonkers W."/>
            <person name="Kazan K."/>
            <person name="Kodira C.D."/>
            <person name="Koehrsen M."/>
            <person name="Kumar L."/>
            <person name="Lee Y.H."/>
            <person name="Li L."/>
            <person name="Manners J.M."/>
            <person name="Miranda-Saavedra D."/>
            <person name="Mukherjee M."/>
            <person name="Park G."/>
            <person name="Park J."/>
            <person name="Park S.Y."/>
            <person name="Proctor R.H."/>
            <person name="Regev A."/>
            <person name="Ruiz-Roldan M.C."/>
            <person name="Sain D."/>
            <person name="Sakthikumar S."/>
            <person name="Sykes S."/>
            <person name="Schwartz D.C."/>
            <person name="Turgeon B.G."/>
            <person name="Wapinski I."/>
            <person name="Yoder O."/>
            <person name="Young S."/>
            <person name="Zeng Q."/>
            <person name="Zhou S."/>
            <person name="Galagan J."/>
            <person name="Cuomo C.A."/>
            <person name="Kistler H.C."/>
            <person name="Rep M."/>
        </authorList>
    </citation>
    <scope>NUCLEOTIDE SEQUENCE [LARGE SCALE GENOMIC DNA]</scope>
    <source>
        <strain evidence="2">M3125 / FGSC 7600</strain>
    </source>
</reference>
<accession>W7LSP7</accession>
<dbReference type="KEGG" id="fvr:FVEG_03670"/>
<keyword evidence="2" id="KW-1185">Reference proteome</keyword>
<evidence type="ECO:0000313" key="2">
    <source>
        <dbReference type="Proteomes" id="UP000009096"/>
    </source>
</evidence>
<organism evidence="1 2">
    <name type="scientific">Gibberella moniliformis (strain M3125 / FGSC 7600)</name>
    <name type="common">Maize ear and stalk rot fungus</name>
    <name type="synonym">Fusarium verticillioides</name>
    <dbReference type="NCBI Taxonomy" id="334819"/>
    <lineage>
        <taxon>Eukaryota</taxon>
        <taxon>Fungi</taxon>
        <taxon>Dikarya</taxon>
        <taxon>Ascomycota</taxon>
        <taxon>Pezizomycotina</taxon>
        <taxon>Sordariomycetes</taxon>
        <taxon>Hypocreomycetidae</taxon>
        <taxon>Hypocreales</taxon>
        <taxon>Nectriaceae</taxon>
        <taxon>Fusarium</taxon>
        <taxon>Fusarium fujikuroi species complex</taxon>
    </lineage>
</organism>
<dbReference type="VEuPathDB" id="FungiDB:FVEG_03670"/>